<dbReference type="EMBL" id="JAQLOI010000003">
    <property type="protein sequence ID" value="MDB1126282.1"/>
    <property type="molecule type" value="Genomic_DNA"/>
</dbReference>
<proteinExistence type="predicted"/>
<evidence type="ECO:0000313" key="2">
    <source>
        <dbReference type="EMBL" id="MDB1126286.1"/>
    </source>
</evidence>
<dbReference type="RefSeq" id="WP_272140773.1">
    <property type="nucleotide sequence ID" value="NZ_JAQLOI010000003.1"/>
</dbReference>
<organism evidence="2 3">
    <name type="scientific">Vibrio algarum</name>
    <dbReference type="NCBI Taxonomy" id="3020714"/>
    <lineage>
        <taxon>Bacteria</taxon>
        <taxon>Pseudomonadati</taxon>
        <taxon>Pseudomonadota</taxon>
        <taxon>Gammaproteobacteria</taxon>
        <taxon>Vibrionales</taxon>
        <taxon>Vibrionaceae</taxon>
        <taxon>Vibrio</taxon>
    </lineage>
</organism>
<dbReference type="EMBL" id="JAQLOI010000003">
    <property type="protein sequence ID" value="MDB1126286.1"/>
    <property type="molecule type" value="Genomic_DNA"/>
</dbReference>
<gene>
    <name evidence="1" type="ORF">PGX00_22465</name>
    <name evidence="2" type="ORF">PGX00_22490</name>
</gene>
<evidence type="ECO:0000313" key="1">
    <source>
        <dbReference type="EMBL" id="MDB1126282.1"/>
    </source>
</evidence>
<protein>
    <submittedName>
        <fullName evidence="2">Uncharacterized protein</fullName>
    </submittedName>
</protein>
<comment type="caution">
    <text evidence="2">The sequence shown here is derived from an EMBL/GenBank/DDBJ whole genome shotgun (WGS) entry which is preliminary data.</text>
</comment>
<evidence type="ECO:0000313" key="3">
    <source>
        <dbReference type="Proteomes" id="UP001210678"/>
    </source>
</evidence>
<keyword evidence="3" id="KW-1185">Reference proteome</keyword>
<name>A0ABT4YXK1_9VIBR</name>
<reference evidence="2 3" key="1">
    <citation type="submission" date="2023-01" db="EMBL/GenBank/DDBJ databases">
        <title>Vibrio sp. KJ40-1 sp.nov, isolated from marine algae.</title>
        <authorList>
            <person name="Butt M."/>
            <person name="Kim J.M.J."/>
            <person name="Jeon C.O.C."/>
        </authorList>
    </citation>
    <scope>NUCLEOTIDE SEQUENCE [LARGE SCALE GENOMIC DNA]</scope>
    <source>
        <strain evidence="2 3">KJ40-1</strain>
    </source>
</reference>
<sequence length="54" mass="6202">MIKVYIDRVNEESIHLAFPSLGEYYTCKGEFDVIPAIKDFIGEDVAYELIEGYP</sequence>
<dbReference type="Proteomes" id="UP001210678">
    <property type="component" value="Unassembled WGS sequence"/>
</dbReference>
<accession>A0ABT4YXK1</accession>